<proteinExistence type="predicted"/>
<dbReference type="SUPFAM" id="SSF52047">
    <property type="entry name" value="RNI-like"/>
    <property type="match status" value="1"/>
</dbReference>
<evidence type="ECO:0008006" key="3">
    <source>
        <dbReference type="Google" id="ProtNLM"/>
    </source>
</evidence>
<dbReference type="EMBL" id="JAWWNJ010000005">
    <property type="protein sequence ID" value="KAK7056042.1"/>
    <property type="molecule type" value="Genomic_DNA"/>
</dbReference>
<dbReference type="InterPro" id="IPR032675">
    <property type="entry name" value="LRR_dom_sf"/>
</dbReference>
<evidence type="ECO:0000313" key="2">
    <source>
        <dbReference type="Proteomes" id="UP001362999"/>
    </source>
</evidence>
<keyword evidence="2" id="KW-1185">Reference proteome</keyword>
<accession>A0AAW0DTG2</accession>
<name>A0AAW0DTG2_9AGAR</name>
<evidence type="ECO:0000313" key="1">
    <source>
        <dbReference type="EMBL" id="KAK7056042.1"/>
    </source>
</evidence>
<comment type="caution">
    <text evidence="1">The sequence shown here is derived from an EMBL/GenBank/DDBJ whole genome shotgun (WGS) entry which is preliminary data.</text>
</comment>
<dbReference type="AlphaFoldDB" id="A0AAW0DTG2"/>
<sequence length="520" mass="58900">MDQPVPERSLDLVPTEIWILCWTLCSRRQIRRLSLVSKFFRSISLPFLFKDQSFNVAAVCIDLYRGNWVEHLHRLHRMAIRVERLVEPPFASLITSWKVTFGTEAPVGSQHKDIENIHLFDEMRIRVLNMFCKTLHRYPKLSSLDIQRNFVDTAFLITLVSLPELKHLKLHIPDKSPELYSGKNATISSESLQSLELSRDTLLLDGFGRGISLPNLVNLSIGTVRDTELFFAHIVDQFPLLESLAIESIHDTSPFPGLPRNCFPKLCSLTGPPSMIEALAPNRPICRAVMRQTWRMDHLVPIDDSKQARIALSRSSGPVTSLVLPGLILSLGLLSSVTDLFPDLRELTLRPARGGPVWRYGSRCGYFRTAETVEADRRLPVLCEETAFDGLPVDELSDAEEEAEAEVERTIAAPPKTNSGHMEWECIKTLIKWMSLGLFTLPPNIEVLHVDGSLLHEGISVDEEYRALAGLTRDFPTLREVRFLSSGWTWIRIRREETSTLWKADRIGCVRILLPNEGPG</sequence>
<dbReference type="Proteomes" id="UP001362999">
    <property type="component" value="Unassembled WGS sequence"/>
</dbReference>
<protein>
    <recommendedName>
        <fullName evidence="3">F-box domain-containing protein</fullName>
    </recommendedName>
</protein>
<dbReference type="Gene3D" id="3.80.10.10">
    <property type="entry name" value="Ribonuclease Inhibitor"/>
    <property type="match status" value="1"/>
</dbReference>
<reference evidence="1 2" key="1">
    <citation type="journal article" date="2024" name="J Genomics">
        <title>Draft genome sequencing and assembly of Favolaschia claudopus CIRM-BRFM 2984 isolated from oak limbs.</title>
        <authorList>
            <person name="Navarro D."/>
            <person name="Drula E."/>
            <person name="Chaduli D."/>
            <person name="Cazenave R."/>
            <person name="Ahrendt S."/>
            <person name="Wang J."/>
            <person name="Lipzen A."/>
            <person name="Daum C."/>
            <person name="Barry K."/>
            <person name="Grigoriev I.V."/>
            <person name="Favel A."/>
            <person name="Rosso M.N."/>
            <person name="Martin F."/>
        </authorList>
    </citation>
    <scope>NUCLEOTIDE SEQUENCE [LARGE SCALE GENOMIC DNA]</scope>
    <source>
        <strain evidence="1 2">CIRM-BRFM 2984</strain>
    </source>
</reference>
<gene>
    <name evidence="1" type="ORF">R3P38DRAFT_1375174</name>
</gene>
<organism evidence="1 2">
    <name type="scientific">Favolaschia claudopus</name>
    <dbReference type="NCBI Taxonomy" id="2862362"/>
    <lineage>
        <taxon>Eukaryota</taxon>
        <taxon>Fungi</taxon>
        <taxon>Dikarya</taxon>
        <taxon>Basidiomycota</taxon>
        <taxon>Agaricomycotina</taxon>
        <taxon>Agaricomycetes</taxon>
        <taxon>Agaricomycetidae</taxon>
        <taxon>Agaricales</taxon>
        <taxon>Marasmiineae</taxon>
        <taxon>Mycenaceae</taxon>
        <taxon>Favolaschia</taxon>
    </lineage>
</organism>